<evidence type="ECO:0000313" key="3">
    <source>
        <dbReference type="Proteomes" id="UP000557872"/>
    </source>
</evidence>
<dbReference type="Gene3D" id="2.60.120.460">
    <property type="entry name" value="YjbQ-like"/>
    <property type="match status" value="1"/>
</dbReference>
<organism evidence="2 3">
    <name type="scientific">Oceaniferula marina</name>
    <dbReference type="NCBI Taxonomy" id="2748318"/>
    <lineage>
        <taxon>Bacteria</taxon>
        <taxon>Pseudomonadati</taxon>
        <taxon>Verrucomicrobiota</taxon>
        <taxon>Verrucomicrobiia</taxon>
        <taxon>Verrucomicrobiales</taxon>
        <taxon>Verrucomicrobiaceae</taxon>
        <taxon>Oceaniferula</taxon>
    </lineage>
</organism>
<evidence type="ECO:0000313" key="2">
    <source>
        <dbReference type="EMBL" id="NWK56357.1"/>
    </source>
</evidence>
<dbReference type="InterPro" id="IPR035917">
    <property type="entry name" value="YjbQ-like_sf"/>
</dbReference>
<keyword evidence="3" id="KW-1185">Reference proteome</keyword>
<gene>
    <name evidence="2" type="ORF">HW115_12105</name>
</gene>
<dbReference type="Proteomes" id="UP000557872">
    <property type="component" value="Unassembled WGS sequence"/>
</dbReference>
<comment type="similarity">
    <text evidence="1">Belongs to the UPF0047 family.</text>
</comment>
<dbReference type="RefSeq" id="WP_178933137.1">
    <property type="nucleotide sequence ID" value="NZ_JACBAZ010000004.1"/>
</dbReference>
<dbReference type="InterPro" id="IPR001602">
    <property type="entry name" value="UPF0047_YjbQ-like"/>
</dbReference>
<dbReference type="NCBIfam" id="TIGR00149">
    <property type="entry name" value="TIGR00149_YjbQ"/>
    <property type="match status" value="1"/>
</dbReference>
<dbReference type="AlphaFoldDB" id="A0A851GMU7"/>
<accession>A0A851GMU7</accession>
<comment type="caution">
    <text evidence="2">The sequence shown here is derived from an EMBL/GenBank/DDBJ whole genome shotgun (WGS) entry which is preliminary data.</text>
</comment>
<dbReference type="SUPFAM" id="SSF111038">
    <property type="entry name" value="YjbQ-like"/>
    <property type="match status" value="1"/>
</dbReference>
<dbReference type="PIRSF" id="PIRSF004681">
    <property type="entry name" value="UCP004681"/>
    <property type="match status" value="1"/>
</dbReference>
<dbReference type="PANTHER" id="PTHR30615">
    <property type="entry name" value="UNCHARACTERIZED PROTEIN YJBQ-RELATED"/>
    <property type="match status" value="1"/>
</dbReference>
<reference evidence="2 3" key="1">
    <citation type="submission" date="2020-07" db="EMBL/GenBank/DDBJ databases">
        <title>Roseicoccus Jingziensis gen. nov., sp. nov., isolated from coastal seawater.</title>
        <authorList>
            <person name="Feng X."/>
        </authorList>
    </citation>
    <scope>NUCLEOTIDE SEQUENCE [LARGE SCALE GENOMIC DNA]</scope>
    <source>
        <strain evidence="2 3">N1E253</strain>
    </source>
</reference>
<name>A0A851GMU7_9BACT</name>
<proteinExistence type="inferred from homology"/>
<evidence type="ECO:0000256" key="1">
    <source>
        <dbReference type="ARBA" id="ARBA00005534"/>
    </source>
</evidence>
<dbReference type="PROSITE" id="PS01314">
    <property type="entry name" value="UPF0047"/>
    <property type="match status" value="1"/>
</dbReference>
<protein>
    <submittedName>
        <fullName evidence="2">YjbQ family protein</fullName>
    </submittedName>
</protein>
<dbReference type="EMBL" id="JACBAZ010000004">
    <property type="protein sequence ID" value="NWK56357.1"/>
    <property type="molecule type" value="Genomic_DNA"/>
</dbReference>
<dbReference type="Pfam" id="PF01894">
    <property type="entry name" value="YjbQ"/>
    <property type="match status" value="1"/>
</dbReference>
<sequence length="139" mass="15361">MAAYSESFTLATRGKGTYEITEQVARAVGESGIQTGTVTVFVRHTSASLVMMENADPSARTDMEAYFDRLVPEDEPYFTHTYEGADDMPSHIRMVLTRSSEVIPVVAGSMTLGTWQGIFLFEHRKAPHQRSISVVLVGE</sequence>
<dbReference type="PANTHER" id="PTHR30615:SF8">
    <property type="entry name" value="UPF0047 PROTEIN C4A8.02C"/>
    <property type="match status" value="1"/>
</dbReference>